<dbReference type="AlphaFoldDB" id="A0A222E7P9"/>
<dbReference type="PROSITE" id="PS51296">
    <property type="entry name" value="RIESKE"/>
    <property type="match status" value="1"/>
</dbReference>
<dbReference type="SUPFAM" id="SSF50022">
    <property type="entry name" value="ISP domain"/>
    <property type="match status" value="1"/>
</dbReference>
<dbReference type="GO" id="GO:0051537">
    <property type="term" value="F:2 iron, 2 sulfur cluster binding"/>
    <property type="evidence" value="ECO:0007669"/>
    <property type="project" value="UniProtKB-KW"/>
</dbReference>
<dbReference type="InterPro" id="IPR015879">
    <property type="entry name" value="Ring_hydroxy_dOase_asu_C_dom"/>
</dbReference>
<name>A0A222E7P9_9RHOB</name>
<dbReference type="PANTHER" id="PTHR43756:SF5">
    <property type="entry name" value="CHOLINE MONOOXYGENASE, CHLOROPLASTIC"/>
    <property type="match status" value="1"/>
</dbReference>
<keyword evidence="9" id="KW-1185">Reference proteome</keyword>
<dbReference type="EMBL" id="CP022540">
    <property type="protein sequence ID" value="ASP22130.1"/>
    <property type="molecule type" value="Genomic_DNA"/>
</dbReference>
<evidence type="ECO:0000256" key="5">
    <source>
        <dbReference type="ARBA" id="ARBA00023004"/>
    </source>
</evidence>
<dbReference type="PRINTS" id="PR00090">
    <property type="entry name" value="RNGDIOXGNASE"/>
</dbReference>
<dbReference type="RefSeq" id="WP_094035963.1">
    <property type="nucleotide sequence ID" value="NZ_CP022540.1"/>
</dbReference>
<keyword evidence="5" id="KW-0408">Iron</keyword>
<dbReference type="Pfam" id="PF00355">
    <property type="entry name" value="Rieske"/>
    <property type="match status" value="1"/>
</dbReference>
<gene>
    <name evidence="8" type="primary">bphA</name>
    <name evidence="8" type="ORF">ANTHELSMS3_03503</name>
</gene>
<comment type="cofactor">
    <cofactor evidence="1">
        <name>Fe cation</name>
        <dbReference type="ChEBI" id="CHEBI:24875"/>
    </cofactor>
</comment>
<dbReference type="Proteomes" id="UP000203589">
    <property type="component" value="Chromosome"/>
</dbReference>
<evidence type="ECO:0000256" key="4">
    <source>
        <dbReference type="ARBA" id="ARBA00023002"/>
    </source>
</evidence>
<evidence type="ECO:0000313" key="9">
    <source>
        <dbReference type="Proteomes" id="UP000203589"/>
    </source>
</evidence>
<dbReference type="SUPFAM" id="SSF55961">
    <property type="entry name" value="Bet v1-like"/>
    <property type="match status" value="1"/>
</dbReference>
<dbReference type="Gene3D" id="2.102.10.10">
    <property type="entry name" value="Rieske [2Fe-2S] iron-sulphur domain"/>
    <property type="match status" value="1"/>
</dbReference>
<keyword evidence="6" id="KW-0411">Iron-sulfur</keyword>
<evidence type="ECO:0000256" key="1">
    <source>
        <dbReference type="ARBA" id="ARBA00001962"/>
    </source>
</evidence>
<dbReference type="OrthoDB" id="7456916at2"/>
<evidence type="ECO:0000256" key="6">
    <source>
        <dbReference type="ARBA" id="ARBA00023014"/>
    </source>
</evidence>
<organism evidence="8 9">
    <name type="scientific">Antarctobacter heliothermus</name>
    <dbReference type="NCBI Taxonomy" id="74033"/>
    <lineage>
        <taxon>Bacteria</taxon>
        <taxon>Pseudomonadati</taxon>
        <taxon>Pseudomonadota</taxon>
        <taxon>Alphaproteobacteria</taxon>
        <taxon>Rhodobacterales</taxon>
        <taxon>Roseobacteraceae</taxon>
        <taxon>Antarctobacter</taxon>
    </lineage>
</organism>
<protein>
    <submittedName>
        <fullName evidence="8">Biphenyl dioxygenase subunit alpha</fullName>
        <ecNumber evidence="8">1.14.12.18</ecNumber>
    </submittedName>
</protein>
<dbReference type="GO" id="GO:0005506">
    <property type="term" value="F:iron ion binding"/>
    <property type="evidence" value="ECO:0007669"/>
    <property type="project" value="InterPro"/>
</dbReference>
<keyword evidence="2" id="KW-0001">2Fe-2S</keyword>
<dbReference type="KEGG" id="aht:ANTHELSMS3_03503"/>
<sequence length="391" mass="44122">MTLHPTDLAPTDLDSVRRPVEQANGLPNAHYIDPVVFAEEREAVLFRQWAGLAVTADVPEEGDAKPITFLGMPLLLLRGRDGAVRVFQNICRHRGMILVDEARKIEGAIRCPYHSWCYGTDGRLVSTPHVGGPGHNTHDAIDRATLGLIEVRSHIWRDLVWINVSGDAPAFEEAMADVMTRWAEFEKPLYHGGSDSILTLEVACNWKLAVENYCESYHLPWVHPGLNSYSRLEDHYNIEHPGRFSGQGTEVYRQVTNENDEPFPDFDDISDRWDTAAEYIAVYPNVLLGVHRDHAFAIVLLPEGPAKTVEHIHLYYAQPKTDSGLRQRNTQLWKTVFEEDIFVVEGMQRGRHASGFDGGRFSPAMDSPTHCFHDWVATQVQTCRDMAKAAE</sequence>
<dbReference type="EC" id="1.14.12.18" evidence="8"/>
<dbReference type="InterPro" id="IPR001663">
    <property type="entry name" value="Rng_hydr_dOase-A"/>
</dbReference>
<evidence type="ECO:0000313" key="8">
    <source>
        <dbReference type="EMBL" id="ASP22130.1"/>
    </source>
</evidence>
<dbReference type="CDD" id="cd00680">
    <property type="entry name" value="RHO_alpha_C"/>
    <property type="match status" value="1"/>
</dbReference>
<reference evidence="8 9" key="1">
    <citation type="submission" date="2017-07" db="EMBL/GenBank/DDBJ databases">
        <title>Genome Sequence of Antarctobacter heliothermus Strain SMS3 Isolated from a culture of the Diatom Skeletonema marinoi.</title>
        <authorList>
            <person name="Topel M."/>
            <person name="Pinder M.I.M."/>
            <person name="Johansson O.N."/>
            <person name="Kourtchenko O."/>
            <person name="Godhe A."/>
            <person name="Clarke A.K."/>
        </authorList>
    </citation>
    <scope>NUCLEOTIDE SEQUENCE [LARGE SCALE GENOMIC DNA]</scope>
    <source>
        <strain evidence="8 9">SMS3</strain>
    </source>
</reference>
<dbReference type="Pfam" id="PF00848">
    <property type="entry name" value="Ring_hydroxyl_A"/>
    <property type="match status" value="1"/>
</dbReference>
<keyword evidence="8" id="KW-0223">Dioxygenase</keyword>
<proteinExistence type="predicted"/>
<dbReference type="InterPro" id="IPR017941">
    <property type="entry name" value="Rieske_2Fe-2S"/>
</dbReference>
<dbReference type="CDD" id="cd03469">
    <property type="entry name" value="Rieske_RO_Alpha_N"/>
    <property type="match status" value="1"/>
</dbReference>
<dbReference type="GO" id="GO:0018687">
    <property type="term" value="F:biphenyl 2,3-dioxygenase activity"/>
    <property type="evidence" value="ECO:0007669"/>
    <property type="project" value="UniProtKB-EC"/>
</dbReference>
<keyword evidence="4 8" id="KW-0560">Oxidoreductase</keyword>
<evidence type="ECO:0000256" key="2">
    <source>
        <dbReference type="ARBA" id="ARBA00022714"/>
    </source>
</evidence>
<evidence type="ECO:0000256" key="3">
    <source>
        <dbReference type="ARBA" id="ARBA00022723"/>
    </source>
</evidence>
<dbReference type="PANTHER" id="PTHR43756">
    <property type="entry name" value="CHOLINE MONOOXYGENASE, CHLOROPLASTIC"/>
    <property type="match status" value="1"/>
</dbReference>
<feature type="domain" description="Rieske" evidence="7">
    <location>
        <begin position="51"/>
        <end position="162"/>
    </location>
</feature>
<dbReference type="Gene3D" id="3.90.380.10">
    <property type="entry name" value="Naphthalene 1,2-dioxygenase Alpha Subunit, Chain A, domain 1"/>
    <property type="match status" value="1"/>
</dbReference>
<accession>A0A222E7P9</accession>
<dbReference type="InterPro" id="IPR036922">
    <property type="entry name" value="Rieske_2Fe-2S_sf"/>
</dbReference>
<keyword evidence="3" id="KW-0479">Metal-binding</keyword>
<evidence type="ECO:0000259" key="7">
    <source>
        <dbReference type="PROSITE" id="PS51296"/>
    </source>
</evidence>